<feature type="transmembrane region" description="Helical" evidence="7">
    <location>
        <begin position="108"/>
        <end position="127"/>
    </location>
</feature>
<protein>
    <recommendedName>
        <fullName evidence="7">Post-GPI attachment to proteins factor 3</fullName>
    </recommendedName>
</protein>
<dbReference type="GeneID" id="77676677"/>
<dbReference type="Pfam" id="PF04080">
    <property type="entry name" value="Per1"/>
    <property type="match status" value="1"/>
</dbReference>
<keyword evidence="3 7" id="KW-0812">Transmembrane</keyword>
<evidence type="ECO:0000256" key="6">
    <source>
        <dbReference type="ARBA" id="ARBA00023136"/>
    </source>
</evidence>
<dbReference type="GO" id="GO:0005789">
    <property type="term" value="C:endoplasmic reticulum membrane"/>
    <property type="evidence" value="ECO:0007669"/>
    <property type="project" value="UniProtKB-SubCell"/>
</dbReference>
<dbReference type="PANTHER" id="PTHR13148">
    <property type="entry name" value="PER1-RELATED"/>
    <property type="match status" value="1"/>
</dbReference>
<dbReference type="EMBL" id="AKIJ01000004">
    <property type="protein sequence ID" value="KFG25723.1"/>
    <property type="molecule type" value="Genomic_DNA"/>
</dbReference>
<dbReference type="InterPro" id="IPR007217">
    <property type="entry name" value="Per1-like"/>
</dbReference>
<evidence type="ECO:0000256" key="4">
    <source>
        <dbReference type="ARBA" id="ARBA00022729"/>
    </source>
</evidence>
<keyword evidence="9" id="KW-1185">Reference proteome</keyword>
<evidence type="ECO:0000256" key="2">
    <source>
        <dbReference type="ARBA" id="ARBA00022502"/>
    </source>
</evidence>
<dbReference type="Proteomes" id="UP000054524">
    <property type="component" value="Unassembled WGS sequence"/>
</dbReference>
<evidence type="ECO:0000313" key="9">
    <source>
        <dbReference type="Proteomes" id="UP000054524"/>
    </source>
</evidence>
<comment type="function">
    <text evidence="7">Involved in the lipid remodeling steps of GPI-anchor maturation.</text>
</comment>
<comment type="subcellular location">
    <subcellularLocation>
        <location evidence="1">Endomembrane system</location>
        <topology evidence="1">Multi-pass membrane protein</topology>
    </subcellularLocation>
    <subcellularLocation>
        <location evidence="7">Endoplasmic reticulum membrane</location>
        <topology evidence="7">Multi-pass membrane protein</topology>
    </subcellularLocation>
</comment>
<dbReference type="GO" id="GO:0016788">
    <property type="term" value="F:hydrolase activity, acting on ester bonds"/>
    <property type="evidence" value="ECO:0007669"/>
    <property type="project" value="TreeGrafter"/>
</dbReference>
<feature type="transmembrane region" description="Helical" evidence="7">
    <location>
        <begin position="220"/>
        <end position="244"/>
    </location>
</feature>
<keyword evidence="4" id="KW-0732">Signal</keyword>
<feature type="transmembrane region" description="Helical" evidence="7">
    <location>
        <begin position="250"/>
        <end position="269"/>
    </location>
</feature>
<dbReference type="PANTHER" id="PTHR13148:SF0">
    <property type="entry name" value="POST-GPI ATTACHMENT TO PROTEINS FACTOR 3"/>
    <property type="match status" value="1"/>
</dbReference>
<keyword evidence="5 7" id="KW-1133">Transmembrane helix</keyword>
<comment type="similarity">
    <text evidence="7">Belongs to the PGAP3 family.</text>
</comment>
<keyword evidence="6 7" id="KW-0472">Membrane</keyword>
<accession>A0A086J0Q5</accession>
<dbReference type="RefSeq" id="XP_052904278.1">
    <property type="nucleotide sequence ID" value="XM_053049328.1"/>
</dbReference>
<reference evidence="8 9" key="1">
    <citation type="journal article" date="2014" name="Genome Announc.">
        <title>Genome Sequence of the Microsporidian Species Nematocida sp1 Strain ERTm6 (ATCC PRA-372).</title>
        <authorList>
            <person name="Bakowski M.A."/>
            <person name="Priest M."/>
            <person name="Young S."/>
            <person name="Cuomo C.A."/>
            <person name="Troemel E.R."/>
        </authorList>
    </citation>
    <scope>NUCLEOTIDE SEQUENCE [LARGE SCALE GENOMIC DNA]</scope>
    <source>
        <strain evidence="8 9">ERTm6</strain>
    </source>
</reference>
<gene>
    <name evidence="8" type="ORF">NESG_01704</name>
</gene>
<evidence type="ECO:0000256" key="7">
    <source>
        <dbReference type="RuleBase" id="RU365066"/>
    </source>
</evidence>
<organism evidence="8 9">
    <name type="scientific">Nematocida ausubeli (strain ATCC PRA-371 / ERTm2)</name>
    <name type="common">Nematode killer fungus</name>
    <dbReference type="NCBI Taxonomy" id="1913371"/>
    <lineage>
        <taxon>Eukaryota</taxon>
        <taxon>Fungi</taxon>
        <taxon>Fungi incertae sedis</taxon>
        <taxon>Microsporidia</taxon>
        <taxon>Nematocida</taxon>
    </lineage>
</organism>
<feature type="transmembrane region" description="Helical" evidence="7">
    <location>
        <begin position="188"/>
        <end position="208"/>
    </location>
</feature>
<keyword evidence="2 7" id="KW-0337">GPI-anchor biosynthesis</keyword>
<evidence type="ECO:0000256" key="5">
    <source>
        <dbReference type="ARBA" id="ARBA00022989"/>
    </source>
</evidence>
<dbReference type="AlphaFoldDB" id="A0A086J0Q5"/>
<evidence type="ECO:0000256" key="1">
    <source>
        <dbReference type="ARBA" id="ARBA00004127"/>
    </source>
</evidence>
<dbReference type="HOGENOM" id="CLU_733825_0_0_1"/>
<feature type="transmembrane region" description="Helical" evidence="7">
    <location>
        <begin position="133"/>
        <end position="153"/>
    </location>
</feature>
<evidence type="ECO:0000313" key="8">
    <source>
        <dbReference type="EMBL" id="KFG25723.1"/>
    </source>
</evidence>
<dbReference type="GO" id="GO:0006506">
    <property type="term" value="P:GPI anchor biosynthetic process"/>
    <property type="evidence" value="ECO:0007669"/>
    <property type="project" value="UniProtKB-KW"/>
</dbReference>
<feature type="transmembrane region" description="Helical" evidence="7">
    <location>
        <begin position="66"/>
        <end position="87"/>
    </location>
</feature>
<keyword evidence="7" id="KW-0256">Endoplasmic reticulum</keyword>
<evidence type="ECO:0000256" key="3">
    <source>
        <dbReference type="ARBA" id="ARBA00022692"/>
    </source>
</evidence>
<sequence>MKEEQTNTGPYHVYGILSARIDAFLFSHHDFQKNQKFIKECIKQRNTSVKYLGKYAFIRVCHAQEAVSSVFSFLSAISAGVSLIYILRMIKRQATKAYPHPAHLQYLATLKYTFCVHVATWIFSGIFHIRDTYSTQCMDYFGAIASISSTLVLSGNKLSIYPVAIRRILMLFGTVHVLYMHFVEFNFLYNSIVCGVLFGCNFALWSVWHKRTSAHSYSKILKLSMLGILVSAAFQVIDFGPVYFLLDSHALWHILGCLFSTSLYVFLIVDAESMCSSKLHKIKQSSGLLGTNDRINARQADTI</sequence>
<comment type="caution">
    <text evidence="8">The sequence shown here is derived from an EMBL/GenBank/DDBJ whole genome shotgun (WGS) entry which is preliminary data.</text>
</comment>
<name>A0A086J0Q5_NEMA1</name>
<proteinExistence type="inferred from homology"/>
<comment type="caution">
    <text evidence="7">Lacks conserved residue(s) required for the propagation of feature annotation.</text>
</comment>